<accession>A0A7T8KAM6</accession>
<gene>
    <name evidence="3" type="ORF">FKW44_004450</name>
</gene>
<reference evidence="4" key="1">
    <citation type="submission" date="2021-01" db="EMBL/GenBank/DDBJ databases">
        <title>Caligus Genome Assembly.</title>
        <authorList>
            <person name="Gallardo-Escarate C."/>
        </authorList>
    </citation>
    <scope>NUCLEOTIDE SEQUENCE [LARGE SCALE GENOMIC DNA]</scope>
</reference>
<dbReference type="Pfam" id="PF10213">
    <property type="entry name" value="MRP-S28"/>
    <property type="match status" value="1"/>
</dbReference>
<dbReference type="GO" id="GO:0003735">
    <property type="term" value="F:structural constituent of ribosome"/>
    <property type="evidence" value="ECO:0007669"/>
    <property type="project" value="InterPro"/>
</dbReference>
<feature type="domain" description="Small ribosomal subunit protein mS35 mitochondrial conserved" evidence="2">
    <location>
        <begin position="193"/>
        <end position="262"/>
    </location>
</feature>
<feature type="region of interest" description="Disordered" evidence="1">
    <location>
        <begin position="21"/>
        <end position="41"/>
    </location>
</feature>
<dbReference type="InterPro" id="IPR019349">
    <property type="entry name" value="Ribosomal_mS35_mit"/>
</dbReference>
<keyword evidence="4" id="KW-1185">Reference proteome</keyword>
<dbReference type="PANTHER" id="PTHR13490">
    <property type="entry name" value="MITOCHONDRIAL 28S RIBOSOMAL PROTEIN S28"/>
    <property type="match status" value="1"/>
</dbReference>
<dbReference type="AlphaFoldDB" id="A0A7T8KAM6"/>
<dbReference type="OrthoDB" id="283424at2759"/>
<dbReference type="GO" id="GO:0032543">
    <property type="term" value="P:mitochondrial translation"/>
    <property type="evidence" value="ECO:0007669"/>
    <property type="project" value="InterPro"/>
</dbReference>
<proteinExistence type="predicted"/>
<evidence type="ECO:0000313" key="3">
    <source>
        <dbReference type="EMBL" id="QQP52329.1"/>
    </source>
</evidence>
<name>A0A7T8KAM6_CALRO</name>
<organism evidence="3 4">
    <name type="scientific">Caligus rogercresseyi</name>
    <name type="common">Sea louse</name>
    <dbReference type="NCBI Taxonomy" id="217165"/>
    <lineage>
        <taxon>Eukaryota</taxon>
        <taxon>Metazoa</taxon>
        <taxon>Ecdysozoa</taxon>
        <taxon>Arthropoda</taxon>
        <taxon>Crustacea</taxon>
        <taxon>Multicrustacea</taxon>
        <taxon>Hexanauplia</taxon>
        <taxon>Copepoda</taxon>
        <taxon>Siphonostomatoida</taxon>
        <taxon>Caligidae</taxon>
        <taxon>Caligus</taxon>
    </lineage>
</organism>
<evidence type="ECO:0000256" key="1">
    <source>
        <dbReference type="SAM" id="MobiDB-lite"/>
    </source>
</evidence>
<dbReference type="EMBL" id="CP045892">
    <property type="protein sequence ID" value="QQP52329.1"/>
    <property type="molecule type" value="Genomic_DNA"/>
</dbReference>
<dbReference type="PANTHER" id="PTHR13490:SF0">
    <property type="entry name" value="SMALL RIBOSOMAL SUBUNIT PROTEIN MS35"/>
    <property type="match status" value="1"/>
</dbReference>
<evidence type="ECO:0000259" key="2">
    <source>
        <dbReference type="Pfam" id="PF10213"/>
    </source>
</evidence>
<sequence length="335" mass="38863">MLLTRSWKPHLFRRPSLFRSLSSTEEPSPLEDEGPSPSDIARERQWKQMEVDESQGIFRVLDIGLPKKYELDKASKAKRKAFRVPERKKSEVEWSSVWPAPKTFHPHVVPLPIRQGFVGPKEAIPDKIANVELMKIPNFLHATPPAIRLHCASIKKYCTEWPKELESKALMERVYPLTRETSDYLNASSSLRDNRSRVTTFKFKLASLFLEPKAKDKIIRLLGPEHYNLENDEVTLVVDRCPYRKQNSDYFTYLLSALYFESLKTEGWEIQGYLDTLKFEYDDIFPQGDNVEKIQDIGVKDAFNQLVNEGENSKSLSALKDQIVSKHFELEPFKL</sequence>
<dbReference type="InterPro" id="IPR039848">
    <property type="entry name" value="Ribosomal_mS35_mt"/>
</dbReference>
<protein>
    <submittedName>
        <fullName evidence="3">ACYPI006842 protein</fullName>
    </submittedName>
</protein>
<dbReference type="Proteomes" id="UP000595437">
    <property type="component" value="Chromosome 3"/>
</dbReference>
<dbReference type="GO" id="GO:0005763">
    <property type="term" value="C:mitochondrial small ribosomal subunit"/>
    <property type="evidence" value="ECO:0007669"/>
    <property type="project" value="TreeGrafter"/>
</dbReference>
<evidence type="ECO:0000313" key="4">
    <source>
        <dbReference type="Proteomes" id="UP000595437"/>
    </source>
</evidence>